<accession>A0A1G6WI47</accession>
<proteinExistence type="predicted"/>
<organism evidence="3 4">
    <name type="scientific">Sanguibacter gelidistatuariae</name>
    <dbReference type="NCBI Taxonomy" id="1814289"/>
    <lineage>
        <taxon>Bacteria</taxon>
        <taxon>Bacillati</taxon>
        <taxon>Actinomycetota</taxon>
        <taxon>Actinomycetes</taxon>
        <taxon>Micrococcales</taxon>
        <taxon>Sanguibacteraceae</taxon>
        <taxon>Sanguibacter</taxon>
    </lineage>
</organism>
<dbReference type="STRING" id="1814289.SAMN05216410_3650"/>
<name>A0A1G6WI47_9MICO</name>
<dbReference type="OrthoDB" id="3729649at2"/>
<dbReference type="InterPro" id="IPR000182">
    <property type="entry name" value="GNAT_dom"/>
</dbReference>
<dbReference type="InterPro" id="IPR016181">
    <property type="entry name" value="Acyl_CoA_acyltransferase"/>
</dbReference>
<dbReference type="AlphaFoldDB" id="A0A1G6WI47"/>
<dbReference type="Gene3D" id="3.40.630.30">
    <property type="match status" value="1"/>
</dbReference>
<keyword evidence="4" id="KW-1185">Reference proteome</keyword>
<dbReference type="GO" id="GO:0016747">
    <property type="term" value="F:acyltransferase activity, transferring groups other than amino-acyl groups"/>
    <property type="evidence" value="ECO:0007669"/>
    <property type="project" value="InterPro"/>
</dbReference>
<evidence type="ECO:0000259" key="2">
    <source>
        <dbReference type="PROSITE" id="PS51186"/>
    </source>
</evidence>
<dbReference type="RefSeq" id="WP_093186149.1">
    <property type="nucleotide sequence ID" value="NZ_FMYH01000009.1"/>
</dbReference>
<dbReference type="Proteomes" id="UP000199039">
    <property type="component" value="Unassembled WGS sequence"/>
</dbReference>
<protein>
    <recommendedName>
        <fullName evidence="2">N-acetyltransferase domain-containing protein</fullName>
    </recommendedName>
</protein>
<dbReference type="EMBL" id="FMYH01000009">
    <property type="protein sequence ID" value="SDD65552.1"/>
    <property type="molecule type" value="Genomic_DNA"/>
</dbReference>
<feature type="domain" description="N-acetyltransferase" evidence="2">
    <location>
        <begin position="17"/>
        <end position="189"/>
    </location>
</feature>
<sequence>MSRSSAPPPPAGPDGPAGVDVVELTDPAALTALHTHVLAPSFPPAELCSLDELLEGCASGELQAVGVLREGRVIAGAVASGTPGGVVLLAYLALAPGERGAGVGGALLEGALARWVATVRPAYVLAEVEHPGHHEGSVEHGDPAARLRFYARHGARLLAVPYFQPKIGPQGTRVPALLLVTLYVDPTLEFARPDGSGGAVTEVSAPPLRDFLVAYLRSSEGALGEDDAVRSLLGAVSGERVALLGPGELDRVPVGLLGRGVSPPPGSARPGGKAG</sequence>
<gene>
    <name evidence="3" type="ORF">SAMN05216410_3650</name>
</gene>
<evidence type="ECO:0000256" key="1">
    <source>
        <dbReference type="SAM" id="MobiDB-lite"/>
    </source>
</evidence>
<dbReference type="SUPFAM" id="SSF55729">
    <property type="entry name" value="Acyl-CoA N-acyltransferases (Nat)"/>
    <property type="match status" value="1"/>
</dbReference>
<dbReference type="PROSITE" id="PS51186">
    <property type="entry name" value="GNAT"/>
    <property type="match status" value="1"/>
</dbReference>
<feature type="region of interest" description="Disordered" evidence="1">
    <location>
        <begin position="255"/>
        <end position="275"/>
    </location>
</feature>
<evidence type="ECO:0000313" key="3">
    <source>
        <dbReference type="EMBL" id="SDD65552.1"/>
    </source>
</evidence>
<reference evidence="3 4" key="1">
    <citation type="submission" date="2016-09" db="EMBL/GenBank/DDBJ databases">
        <authorList>
            <person name="Capua I."/>
            <person name="De Benedictis P."/>
            <person name="Joannis T."/>
            <person name="Lombin L.H."/>
            <person name="Cattoli G."/>
        </authorList>
    </citation>
    <scope>NUCLEOTIDE SEQUENCE [LARGE SCALE GENOMIC DNA]</scope>
    <source>
        <strain evidence="3 4">ISLP-3</strain>
    </source>
</reference>
<evidence type="ECO:0000313" key="4">
    <source>
        <dbReference type="Proteomes" id="UP000199039"/>
    </source>
</evidence>